<dbReference type="GO" id="GO:0098552">
    <property type="term" value="C:side of membrane"/>
    <property type="evidence" value="ECO:0007669"/>
    <property type="project" value="UniProtKB-KW"/>
</dbReference>
<evidence type="ECO:0000256" key="2">
    <source>
        <dbReference type="ARBA" id="ARBA00004613"/>
    </source>
</evidence>
<dbReference type="InterPro" id="IPR008427">
    <property type="entry name" value="Extracellular_membr_CFEM_dom"/>
</dbReference>
<evidence type="ECO:0000256" key="1">
    <source>
        <dbReference type="ARBA" id="ARBA00004589"/>
    </source>
</evidence>
<keyword evidence="7" id="KW-1015">Disulfide bond</keyword>
<dbReference type="RefSeq" id="XP_022490829.1">
    <property type="nucleotide sequence ID" value="XM_022628993.1"/>
</dbReference>
<evidence type="ECO:0000256" key="4">
    <source>
        <dbReference type="ARBA" id="ARBA00022525"/>
    </source>
</evidence>
<comment type="caution">
    <text evidence="13">The sequence shown here is derived from an EMBL/GenBank/DDBJ whole genome shotgun (WGS) entry which is preliminary data.</text>
</comment>
<evidence type="ECO:0000259" key="12">
    <source>
        <dbReference type="PROSITE" id="PS52012"/>
    </source>
</evidence>
<dbReference type="EMBL" id="LXJU01000004">
    <property type="protein sequence ID" value="OGE55400.1"/>
    <property type="molecule type" value="Genomic_DNA"/>
</dbReference>
<evidence type="ECO:0000313" key="13">
    <source>
        <dbReference type="EMBL" id="OGE55400.1"/>
    </source>
</evidence>
<feature type="region of interest" description="Disordered" evidence="10">
    <location>
        <begin position="106"/>
        <end position="161"/>
    </location>
</feature>
<dbReference type="GeneID" id="34573727"/>
<evidence type="ECO:0000313" key="14">
    <source>
        <dbReference type="Proteomes" id="UP000177622"/>
    </source>
</evidence>
<feature type="chain" id="PRO_5009519812" description="CFEM domain-containing protein" evidence="11">
    <location>
        <begin position="19"/>
        <end position="181"/>
    </location>
</feature>
<sequence>MRSFFIFSVLALAASVVAQDVDSSDIPSQCKDVCAPVVSLTSTCDKKASNDDAAEMKCVCNDPRASKSVPDCAACLDTYSKDGKNNDANDLVRQCSFTSTTYDAIASSPSATSNSTSSTSPSTASGSGNMSFTSMSGTASATGSSTSSNAASSTPNSAGKSTELTTGLFGTALSLMAFVGL</sequence>
<dbReference type="AlphaFoldDB" id="A0A1F5LQV0"/>
<dbReference type="GO" id="GO:0005576">
    <property type="term" value="C:extracellular region"/>
    <property type="evidence" value="ECO:0007669"/>
    <property type="project" value="UniProtKB-SubCell"/>
</dbReference>
<dbReference type="STRING" id="1835702.A0A1F5LQV0"/>
<protein>
    <recommendedName>
        <fullName evidence="12">CFEM domain-containing protein</fullName>
    </recommendedName>
</protein>
<dbReference type="PROSITE" id="PS52012">
    <property type="entry name" value="CFEM"/>
    <property type="match status" value="1"/>
</dbReference>
<evidence type="ECO:0000256" key="9">
    <source>
        <dbReference type="PROSITE-ProRule" id="PRU01356"/>
    </source>
</evidence>
<comment type="similarity">
    <text evidence="3">Belongs to the RBT5 family.</text>
</comment>
<evidence type="ECO:0000256" key="7">
    <source>
        <dbReference type="ARBA" id="ARBA00023157"/>
    </source>
</evidence>
<evidence type="ECO:0000256" key="3">
    <source>
        <dbReference type="ARBA" id="ARBA00010031"/>
    </source>
</evidence>
<evidence type="ECO:0000256" key="6">
    <source>
        <dbReference type="ARBA" id="ARBA00022729"/>
    </source>
</evidence>
<evidence type="ECO:0000256" key="10">
    <source>
        <dbReference type="SAM" id="MobiDB-lite"/>
    </source>
</evidence>
<reference evidence="13 14" key="1">
    <citation type="journal article" date="2016" name="Sci. Rep.">
        <title>Penicillium arizonense, a new, genome sequenced fungal species, reveals a high chemical diversity in secreted metabolites.</title>
        <authorList>
            <person name="Grijseels S."/>
            <person name="Nielsen J.C."/>
            <person name="Randelovic M."/>
            <person name="Nielsen J."/>
            <person name="Nielsen K.F."/>
            <person name="Workman M."/>
            <person name="Frisvad J.C."/>
        </authorList>
    </citation>
    <scope>NUCLEOTIDE SEQUENCE [LARGE SCALE GENOMIC DNA]</scope>
    <source>
        <strain evidence="13 14">CBS 141311</strain>
    </source>
</reference>
<dbReference type="OrthoDB" id="4843554at2759"/>
<comment type="subcellular location">
    <subcellularLocation>
        <location evidence="1">Membrane</location>
        <topology evidence="1">Lipid-anchor</topology>
        <topology evidence="1">GPI-anchor</topology>
    </subcellularLocation>
    <subcellularLocation>
        <location evidence="2">Secreted</location>
    </subcellularLocation>
</comment>
<keyword evidence="8" id="KW-0449">Lipoprotein</keyword>
<feature type="compositionally biased region" description="Low complexity" evidence="10">
    <location>
        <begin position="107"/>
        <end position="158"/>
    </location>
</feature>
<comment type="caution">
    <text evidence="9">Lacks conserved residue(s) required for the propagation of feature annotation.</text>
</comment>
<feature type="signal peptide" evidence="11">
    <location>
        <begin position="1"/>
        <end position="18"/>
    </location>
</feature>
<keyword evidence="4" id="KW-0964">Secreted</keyword>
<keyword evidence="5" id="KW-0472">Membrane</keyword>
<evidence type="ECO:0000256" key="8">
    <source>
        <dbReference type="ARBA" id="ARBA00023288"/>
    </source>
</evidence>
<evidence type="ECO:0000256" key="11">
    <source>
        <dbReference type="SAM" id="SignalP"/>
    </source>
</evidence>
<evidence type="ECO:0000256" key="5">
    <source>
        <dbReference type="ARBA" id="ARBA00022622"/>
    </source>
</evidence>
<name>A0A1F5LQV0_PENAI</name>
<keyword evidence="6 11" id="KW-0732">Signal</keyword>
<dbReference type="Proteomes" id="UP000177622">
    <property type="component" value="Unassembled WGS sequence"/>
</dbReference>
<accession>A0A1F5LQV0</accession>
<proteinExistence type="inferred from homology"/>
<keyword evidence="14" id="KW-1185">Reference proteome</keyword>
<organism evidence="13 14">
    <name type="scientific">Penicillium arizonense</name>
    <dbReference type="NCBI Taxonomy" id="1835702"/>
    <lineage>
        <taxon>Eukaryota</taxon>
        <taxon>Fungi</taxon>
        <taxon>Dikarya</taxon>
        <taxon>Ascomycota</taxon>
        <taxon>Pezizomycotina</taxon>
        <taxon>Eurotiomycetes</taxon>
        <taxon>Eurotiomycetidae</taxon>
        <taxon>Eurotiales</taxon>
        <taxon>Aspergillaceae</taxon>
        <taxon>Penicillium</taxon>
    </lineage>
</organism>
<feature type="domain" description="CFEM" evidence="12">
    <location>
        <begin position="2"/>
        <end position="123"/>
    </location>
</feature>
<keyword evidence="5" id="KW-0336">GPI-anchor</keyword>
<keyword evidence="5" id="KW-0325">Glycoprotein</keyword>
<gene>
    <name evidence="13" type="ORF">PENARI_c004G02645</name>
</gene>